<feature type="non-terminal residue" evidence="2">
    <location>
        <position position="236"/>
    </location>
</feature>
<dbReference type="EMBL" id="CADCWF010000348">
    <property type="protein sequence ID" value="CAA9581584.1"/>
    <property type="molecule type" value="Genomic_DNA"/>
</dbReference>
<feature type="non-terminal residue" evidence="2">
    <location>
        <position position="1"/>
    </location>
</feature>
<sequence>GYRAVRLRSGAAGGAARRPAGAARRRQPAPGGGGAAGALDAAGGRRRRLLDDGPLHPVRRQGGAGRCPLPGGLRAPDGGNPGGGRHGRSGRGRRRRRRRRRRPRLPGERPGRAQLLRDHVPQPDPRVRSLGRVVGRRRCQPRPADRGDPGCDGGRRPGRRRPAADGRGLLGRRPRRRLPGAGRALPGPGGRHGSLPHPLLGGDRAVPGGADAAAAPGSGGVPGGTSGGGGWNRDGL</sequence>
<gene>
    <name evidence="2" type="ORF">AVDCRST_MAG59-4841</name>
</gene>
<feature type="region of interest" description="Disordered" evidence="1">
    <location>
        <begin position="1"/>
        <end position="236"/>
    </location>
</feature>
<name>A0A6J4VL78_9BACT</name>
<feature type="compositionally biased region" description="Low complexity" evidence="1">
    <location>
        <begin position="201"/>
        <end position="216"/>
    </location>
</feature>
<organism evidence="2">
    <name type="scientific">uncultured Thermomicrobiales bacterium</name>
    <dbReference type="NCBI Taxonomy" id="1645740"/>
    <lineage>
        <taxon>Bacteria</taxon>
        <taxon>Pseudomonadati</taxon>
        <taxon>Thermomicrobiota</taxon>
        <taxon>Thermomicrobia</taxon>
        <taxon>Thermomicrobiales</taxon>
        <taxon>environmental samples</taxon>
    </lineage>
</organism>
<proteinExistence type="predicted"/>
<protein>
    <submittedName>
        <fullName evidence="2">Transcriptional regulator, AcrR family</fullName>
    </submittedName>
</protein>
<dbReference type="AlphaFoldDB" id="A0A6J4VL78"/>
<evidence type="ECO:0000256" key="1">
    <source>
        <dbReference type="SAM" id="MobiDB-lite"/>
    </source>
</evidence>
<feature type="compositionally biased region" description="Basic and acidic residues" evidence="1">
    <location>
        <begin position="143"/>
        <end position="155"/>
    </location>
</feature>
<feature type="compositionally biased region" description="Low complexity" evidence="1">
    <location>
        <begin position="1"/>
        <end position="22"/>
    </location>
</feature>
<feature type="compositionally biased region" description="Basic residues" evidence="1">
    <location>
        <begin position="85"/>
        <end position="104"/>
    </location>
</feature>
<feature type="compositionally biased region" description="Gly residues" evidence="1">
    <location>
        <begin position="217"/>
        <end position="236"/>
    </location>
</feature>
<reference evidence="2" key="1">
    <citation type="submission" date="2020-02" db="EMBL/GenBank/DDBJ databases">
        <authorList>
            <person name="Meier V. D."/>
        </authorList>
    </citation>
    <scope>NUCLEOTIDE SEQUENCE</scope>
    <source>
        <strain evidence="2">AVDCRST_MAG59</strain>
    </source>
</reference>
<accession>A0A6J4VL78</accession>
<evidence type="ECO:0000313" key="2">
    <source>
        <dbReference type="EMBL" id="CAA9581584.1"/>
    </source>
</evidence>
<feature type="compositionally biased region" description="Basic and acidic residues" evidence="1">
    <location>
        <begin position="105"/>
        <end position="127"/>
    </location>
</feature>